<organism evidence="2">
    <name type="scientific">Phaeomonas parva</name>
    <dbReference type="NCBI Taxonomy" id="124430"/>
    <lineage>
        <taxon>Eukaryota</taxon>
        <taxon>Sar</taxon>
        <taxon>Stramenopiles</taxon>
        <taxon>Ochrophyta</taxon>
        <taxon>Pinguiophyceae</taxon>
        <taxon>Pinguiochrysidales</taxon>
        <taxon>Pinguiochrysidaceae</taxon>
        <taxon>Phaeomonas</taxon>
    </lineage>
</organism>
<dbReference type="EMBL" id="HBGJ01001839">
    <property type="protein sequence ID" value="CAD9242892.1"/>
    <property type="molecule type" value="Transcribed_RNA"/>
</dbReference>
<evidence type="ECO:0000313" key="2">
    <source>
        <dbReference type="EMBL" id="CAD9242892.1"/>
    </source>
</evidence>
<keyword evidence="1" id="KW-0812">Transmembrane</keyword>
<gene>
    <name evidence="2" type="ORF">PPAR1163_LOCUS1236</name>
</gene>
<evidence type="ECO:0000256" key="1">
    <source>
        <dbReference type="SAM" id="Phobius"/>
    </source>
</evidence>
<sequence>MAAAEMTSCFEDRMVENPAVAYALGAAAFGASHYYARGAEPKDPYYHSLWRGRHRHVVHVLRHFMVLRLLIAAILLLLAPMLVVAFYNLEADSEAPPGPVANPMTSFSGNAQTFTLSWNFGFARPIVNGISLTVGYVVQAHHCIRLWTFLAICGCIICDTFSEVDLHWTYCCVSSGSCPPLGAFSTTSIFLLMVRDLMSLGLLIWAMLELCYIFVEVGAFSTILPKRFLVDGGDGMNRARVMIQELAKHGIHKHELHEFHDGDEEKGT</sequence>
<name>A0A7S1TQB3_9STRA</name>
<accession>A0A7S1TQB3</accession>
<dbReference type="AlphaFoldDB" id="A0A7S1TQB3"/>
<keyword evidence="1" id="KW-0472">Membrane</keyword>
<proteinExistence type="predicted"/>
<feature type="transmembrane region" description="Helical" evidence="1">
    <location>
        <begin position="202"/>
        <end position="224"/>
    </location>
</feature>
<protein>
    <submittedName>
        <fullName evidence="2">Uncharacterized protein</fullName>
    </submittedName>
</protein>
<keyword evidence="1" id="KW-1133">Transmembrane helix</keyword>
<reference evidence="2" key="1">
    <citation type="submission" date="2021-01" db="EMBL/GenBank/DDBJ databases">
        <authorList>
            <person name="Corre E."/>
            <person name="Pelletier E."/>
            <person name="Niang G."/>
            <person name="Scheremetjew M."/>
            <person name="Finn R."/>
            <person name="Kale V."/>
            <person name="Holt S."/>
            <person name="Cochrane G."/>
            <person name="Meng A."/>
            <person name="Brown T."/>
            <person name="Cohen L."/>
        </authorList>
    </citation>
    <scope>NUCLEOTIDE SEQUENCE</scope>
    <source>
        <strain evidence="2">CCMP2877</strain>
    </source>
</reference>
<feature type="transmembrane region" description="Helical" evidence="1">
    <location>
        <begin position="65"/>
        <end position="87"/>
    </location>
</feature>